<feature type="transmembrane region" description="Helical" evidence="8">
    <location>
        <begin position="187"/>
        <end position="206"/>
    </location>
</feature>
<comment type="caution">
    <text evidence="9">The sequence shown here is derived from an EMBL/GenBank/DDBJ whole genome shotgun (WGS) entry which is preliminary data.</text>
</comment>
<evidence type="ECO:0000256" key="8">
    <source>
        <dbReference type="SAM" id="Phobius"/>
    </source>
</evidence>
<evidence type="ECO:0000256" key="4">
    <source>
        <dbReference type="ARBA" id="ARBA00022692"/>
    </source>
</evidence>
<proteinExistence type="inferred from homology"/>
<feature type="transmembrane region" description="Helical" evidence="8">
    <location>
        <begin position="21"/>
        <end position="40"/>
    </location>
</feature>
<reference evidence="9" key="1">
    <citation type="submission" date="2020-06" db="EMBL/GenBank/DDBJ databases">
        <authorList>
            <person name="Onetto C."/>
        </authorList>
    </citation>
    <scope>NUCLEOTIDE SEQUENCE</scope>
</reference>
<protein>
    <recommendedName>
        <fullName evidence="11">Aquaporin-like protein</fullName>
    </recommendedName>
</protein>
<evidence type="ECO:0000256" key="2">
    <source>
        <dbReference type="ARBA" id="ARBA00006175"/>
    </source>
</evidence>
<keyword evidence="5 8" id="KW-1133">Transmembrane helix</keyword>
<accession>A0A9N8KZM9</accession>
<evidence type="ECO:0000256" key="3">
    <source>
        <dbReference type="ARBA" id="ARBA00022448"/>
    </source>
</evidence>
<dbReference type="PANTHER" id="PTHR43829:SF9">
    <property type="entry name" value="AQUAPORIN-9"/>
    <property type="match status" value="1"/>
</dbReference>
<comment type="subcellular location">
    <subcellularLocation>
        <location evidence="1">Membrane</location>
        <topology evidence="1">Multi-pass membrane protein</topology>
    </subcellularLocation>
</comment>
<dbReference type="GO" id="GO:0015250">
    <property type="term" value="F:water channel activity"/>
    <property type="evidence" value="ECO:0007669"/>
    <property type="project" value="TreeGrafter"/>
</dbReference>
<dbReference type="PROSITE" id="PS00221">
    <property type="entry name" value="MIP"/>
    <property type="match status" value="1"/>
</dbReference>
<evidence type="ECO:0008006" key="11">
    <source>
        <dbReference type="Google" id="ProtNLM"/>
    </source>
</evidence>
<evidence type="ECO:0000256" key="1">
    <source>
        <dbReference type="ARBA" id="ARBA00004141"/>
    </source>
</evidence>
<feature type="transmembrane region" description="Helical" evidence="8">
    <location>
        <begin position="94"/>
        <end position="112"/>
    </location>
</feature>
<evidence type="ECO:0000256" key="7">
    <source>
        <dbReference type="RuleBase" id="RU000477"/>
    </source>
</evidence>
<dbReference type="InterPro" id="IPR050363">
    <property type="entry name" value="MIP/Aquaporin"/>
</dbReference>
<comment type="similarity">
    <text evidence="2 7">Belongs to the MIP/aquaporin (TC 1.A.8) family.</text>
</comment>
<dbReference type="Proteomes" id="UP000745764">
    <property type="component" value="Unassembled WGS sequence"/>
</dbReference>
<evidence type="ECO:0000256" key="6">
    <source>
        <dbReference type="ARBA" id="ARBA00023136"/>
    </source>
</evidence>
<feature type="transmembrane region" description="Helical" evidence="8">
    <location>
        <begin position="261"/>
        <end position="281"/>
    </location>
</feature>
<sequence length="310" mass="33208">MAVRIPAYLHRSGFRPYLAEFIGTLLLILIGDGVVAQAVLTDFYYANFLSVNLAWASAVALSCYVGAAVNPAITLASAIIRPTKLQWRQLPGKIAAQFAGAFVGAALVYLQYRSAIKVWDPEFTVPGGSILSPQGHSSAGIFATYPATTLGNNWEAAVTEFLGSSVLAFGASAVADPKNEALKAPQFMMFALMIAIGASMGWQTGYVRTPNYPIHSHLHLFKYHLLTLVSHTQAVNPARDFGPRVFSAIIYGREVFSAKGFYFIVPLFVPVFGCIVGAAVYDGFMFEGEGSAVADALDAAEGHDGRIALE</sequence>
<dbReference type="GO" id="GO:0005886">
    <property type="term" value="C:plasma membrane"/>
    <property type="evidence" value="ECO:0007669"/>
    <property type="project" value="TreeGrafter"/>
</dbReference>
<gene>
    <name evidence="9" type="ORF">AWRI4620_LOCUS9699</name>
</gene>
<dbReference type="OrthoDB" id="3222at2759"/>
<dbReference type="InterPro" id="IPR023271">
    <property type="entry name" value="Aquaporin-like"/>
</dbReference>
<dbReference type="InterPro" id="IPR022357">
    <property type="entry name" value="MIP_CS"/>
</dbReference>
<dbReference type="AlphaFoldDB" id="A0A9N8KZM9"/>
<dbReference type="GO" id="GO:0015254">
    <property type="term" value="F:glycerol channel activity"/>
    <property type="evidence" value="ECO:0007669"/>
    <property type="project" value="TreeGrafter"/>
</dbReference>
<evidence type="ECO:0000313" key="9">
    <source>
        <dbReference type="EMBL" id="CAD0115444.1"/>
    </source>
</evidence>
<keyword evidence="4 7" id="KW-0812">Transmembrane</keyword>
<feature type="transmembrane region" description="Helical" evidence="8">
    <location>
        <begin position="52"/>
        <end position="73"/>
    </location>
</feature>
<dbReference type="Pfam" id="PF00230">
    <property type="entry name" value="MIP"/>
    <property type="match status" value="1"/>
</dbReference>
<evidence type="ECO:0000313" key="10">
    <source>
        <dbReference type="Proteomes" id="UP000745764"/>
    </source>
</evidence>
<keyword evidence="10" id="KW-1185">Reference proteome</keyword>
<dbReference type="Gene3D" id="1.20.1080.10">
    <property type="entry name" value="Glycerol uptake facilitator protein"/>
    <property type="match status" value="1"/>
</dbReference>
<dbReference type="SUPFAM" id="SSF81338">
    <property type="entry name" value="Aquaporin-like"/>
    <property type="match status" value="1"/>
</dbReference>
<dbReference type="PANTHER" id="PTHR43829">
    <property type="entry name" value="AQUAPORIN OR AQUAGLYCEROPORIN RELATED"/>
    <property type="match status" value="1"/>
</dbReference>
<evidence type="ECO:0000256" key="5">
    <source>
        <dbReference type="ARBA" id="ARBA00022989"/>
    </source>
</evidence>
<name>A0A9N8KZM9_9PEZI</name>
<dbReference type="PRINTS" id="PR00783">
    <property type="entry name" value="MINTRINSICP"/>
</dbReference>
<keyword evidence="3 7" id="KW-0813">Transport</keyword>
<organism evidence="9 10">
    <name type="scientific">Aureobasidium uvarum</name>
    <dbReference type="NCBI Taxonomy" id="2773716"/>
    <lineage>
        <taxon>Eukaryota</taxon>
        <taxon>Fungi</taxon>
        <taxon>Dikarya</taxon>
        <taxon>Ascomycota</taxon>
        <taxon>Pezizomycotina</taxon>
        <taxon>Dothideomycetes</taxon>
        <taxon>Dothideomycetidae</taxon>
        <taxon>Dothideales</taxon>
        <taxon>Saccotheciaceae</taxon>
        <taxon>Aureobasidium</taxon>
    </lineage>
</organism>
<dbReference type="EMBL" id="CAINUL010000019">
    <property type="protein sequence ID" value="CAD0115444.1"/>
    <property type="molecule type" value="Genomic_DNA"/>
</dbReference>
<keyword evidence="6 8" id="KW-0472">Membrane</keyword>
<dbReference type="InterPro" id="IPR000425">
    <property type="entry name" value="MIP"/>
</dbReference>